<dbReference type="InterPro" id="IPR014969">
    <property type="entry name" value="DNA_S_DndE"/>
</dbReference>
<accession>A0A5C6UGY9</accession>
<evidence type="ECO:0000313" key="1">
    <source>
        <dbReference type="EMBL" id="TXC71325.1"/>
    </source>
</evidence>
<keyword evidence="2" id="KW-1185">Reference proteome</keyword>
<comment type="caution">
    <text evidence="1">The sequence shown here is derived from an EMBL/GenBank/DDBJ whole genome shotgun (WGS) entry which is preliminary data.</text>
</comment>
<dbReference type="Gene3D" id="1.10.1220.160">
    <property type="entry name" value="DNA sulphur modification protein DndE"/>
    <property type="match status" value="1"/>
</dbReference>
<dbReference type="Proteomes" id="UP000321250">
    <property type="component" value="Unassembled WGS sequence"/>
</dbReference>
<organism evidence="1 2">
    <name type="scientific">Sphingomonas ginsenosidivorax</name>
    <dbReference type="NCBI Taxonomy" id="862135"/>
    <lineage>
        <taxon>Bacteria</taxon>
        <taxon>Pseudomonadati</taxon>
        <taxon>Pseudomonadota</taxon>
        <taxon>Alphaproteobacteria</taxon>
        <taxon>Sphingomonadales</taxon>
        <taxon>Sphingomonadaceae</taxon>
        <taxon>Sphingomonas</taxon>
    </lineage>
</organism>
<dbReference type="EMBL" id="VOQR01000001">
    <property type="protein sequence ID" value="TXC71325.1"/>
    <property type="molecule type" value="Genomic_DNA"/>
</dbReference>
<dbReference type="Pfam" id="PF08870">
    <property type="entry name" value="DndE"/>
    <property type="match status" value="1"/>
</dbReference>
<evidence type="ECO:0000313" key="2">
    <source>
        <dbReference type="Proteomes" id="UP000321250"/>
    </source>
</evidence>
<dbReference type="OrthoDB" id="9181877at2"/>
<dbReference type="AlphaFoldDB" id="A0A5C6UGY9"/>
<dbReference type="InterPro" id="IPR038472">
    <property type="entry name" value="DndE_sf"/>
</dbReference>
<protein>
    <submittedName>
        <fullName evidence="1">DNA sulfur modification protein DndE</fullName>
    </submittedName>
</protein>
<proteinExistence type="predicted"/>
<reference evidence="1 2" key="1">
    <citation type="journal article" date="2013" name="Antonie Van Leeuwenhoek">
        <title>Sphingomonas ginsenosidivorax sp. nov., with the ability to transform ginsenosides.</title>
        <authorList>
            <person name="Jin X.F."/>
            <person name="Kim J.K."/>
            <person name="Liu Q.M."/>
            <person name="Kang M.S."/>
            <person name="He D."/>
            <person name="Jin F.X."/>
            <person name="Kim S.C."/>
            <person name="Im W.T."/>
        </authorList>
    </citation>
    <scope>NUCLEOTIDE SEQUENCE [LARGE SCALE GENOMIC DNA]</scope>
    <source>
        <strain evidence="1 2">KHI67</strain>
    </source>
</reference>
<gene>
    <name evidence="1" type="primary">dndE</name>
    <name evidence="1" type="ORF">FSB78_10505</name>
</gene>
<dbReference type="RefSeq" id="WP_147082500.1">
    <property type="nucleotide sequence ID" value="NZ_VOQR01000001.1"/>
</dbReference>
<name>A0A5C6UGY9_9SPHN</name>
<dbReference type="NCBIfam" id="TIGR03184">
    <property type="entry name" value="DNA_S_dndE"/>
    <property type="match status" value="1"/>
</dbReference>
<sequence length="122" mass="13260">MRYSKLKISADATSRLRSIRQRTGVTPNLLCRAALMLSLEEGPVTSLAPDDKGQEFNAYTLTGEHTGMVGALLRFVEQEDGGPELADEELLDRLRAHIHRGVGTLAVRAKSPADLGRLAMTS</sequence>